<dbReference type="AlphaFoldDB" id="A0A5C3KSW7"/>
<dbReference type="SUPFAM" id="SSF54695">
    <property type="entry name" value="POZ domain"/>
    <property type="match status" value="1"/>
</dbReference>
<sequence length="308" mass="34973">MSEDRVAKRPREDDTDVSVEPSTKRCESVWYEDGNIILQAEKTQFRVHKSILAAHSEVLRDMFSLPQPVEQDVACPVVLLEHDMADSWEAVFHYKQTIKFPFSLIRSIITLSHKYPFPHLYKEAERQLEATYPTKFEKFRPTSTFFSGSFYLDDTMSYCDILNTCIVRIGKAFVFDGTVSQGGTVSLLSPSAQRLLILGRDRLYGHITSHLFGWLWAGKPANCKCNPSSLSDPCRDSYRAILELVCKPVPSIALAFGSFPKPPQGNKICPNCLAHGQECFKAGQKHVWDNLPGLFDLPPWEELNEKDH</sequence>
<feature type="compositionally biased region" description="Basic and acidic residues" evidence="1">
    <location>
        <begin position="1"/>
        <end position="12"/>
    </location>
</feature>
<reference evidence="3 4" key="1">
    <citation type="journal article" date="2019" name="Nat. Ecol. Evol.">
        <title>Megaphylogeny resolves global patterns of mushroom evolution.</title>
        <authorList>
            <person name="Varga T."/>
            <person name="Krizsan K."/>
            <person name="Foldi C."/>
            <person name="Dima B."/>
            <person name="Sanchez-Garcia M."/>
            <person name="Sanchez-Ramirez S."/>
            <person name="Szollosi G.J."/>
            <person name="Szarkandi J.G."/>
            <person name="Papp V."/>
            <person name="Albert L."/>
            <person name="Andreopoulos W."/>
            <person name="Angelini C."/>
            <person name="Antonin V."/>
            <person name="Barry K.W."/>
            <person name="Bougher N.L."/>
            <person name="Buchanan P."/>
            <person name="Buyck B."/>
            <person name="Bense V."/>
            <person name="Catcheside P."/>
            <person name="Chovatia M."/>
            <person name="Cooper J."/>
            <person name="Damon W."/>
            <person name="Desjardin D."/>
            <person name="Finy P."/>
            <person name="Geml J."/>
            <person name="Haridas S."/>
            <person name="Hughes K."/>
            <person name="Justo A."/>
            <person name="Karasinski D."/>
            <person name="Kautmanova I."/>
            <person name="Kiss B."/>
            <person name="Kocsube S."/>
            <person name="Kotiranta H."/>
            <person name="LaButti K.M."/>
            <person name="Lechner B.E."/>
            <person name="Liimatainen K."/>
            <person name="Lipzen A."/>
            <person name="Lukacs Z."/>
            <person name="Mihaltcheva S."/>
            <person name="Morgado L.N."/>
            <person name="Niskanen T."/>
            <person name="Noordeloos M.E."/>
            <person name="Ohm R.A."/>
            <person name="Ortiz-Santana B."/>
            <person name="Ovrebo C."/>
            <person name="Racz N."/>
            <person name="Riley R."/>
            <person name="Savchenko A."/>
            <person name="Shiryaev A."/>
            <person name="Soop K."/>
            <person name="Spirin V."/>
            <person name="Szebenyi C."/>
            <person name="Tomsovsky M."/>
            <person name="Tulloss R.E."/>
            <person name="Uehling J."/>
            <person name="Grigoriev I.V."/>
            <person name="Vagvolgyi C."/>
            <person name="Papp T."/>
            <person name="Martin F.M."/>
            <person name="Miettinen O."/>
            <person name="Hibbett D.S."/>
            <person name="Nagy L.G."/>
        </authorList>
    </citation>
    <scope>NUCLEOTIDE SEQUENCE [LARGE SCALE GENOMIC DNA]</scope>
    <source>
        <strain evidence="3 4">CBS 121175</strain>
    </source>
</reference>
<dbReference type="STRING" id="230819.A0A5C3KSW7"/>
<protein>
    <recommendedName>
        <fullName evidence="2">BTB domain-containing protein</fullName>
    </recommendedName>
</protein>
<evidence type="ECO:0000256" key="1">
    <source>
        <dbReference type="SAM" id="MobiDB-lite"/>
    </source>
</evidence>
<proteinExistence type="predicted"/>
<dbReference type="PROSITE" id="PS50097">
    <property type="entry name" value="BTB"/>
    <property type="match status" value="1"/>
</dbReference>
<dbReference type="InterPro" id="IPR000210">
    <property type="entry name" value="BTB/POZ_dom"/>
</dbReference>
<dbReference type="Proteomes" id="UP000307440">
    <property type="component" value="Unassembled WGS sequence"/>
</dbReference>
<dbReference type="OrthoDB" id="2799068at2759"/>
<name>A0A5C3KSW7_COPMA</name>
<dbReference type="Gene3D" id="3.30.710.10">
    <property type="entry name" value="Potassium Channel Kv1.1, Chain A"/>
    <property type="match status" value="1"/>
</dbReference>
<accession>A0A5C3KSW7</accession>
<organism evidence="3 4">
    <name type="scientific">Coprinopsis marcescibilis</name>
    <name type="common">Agaric fungus</name>
    <name type="synonym">Psathyrella marcescibilis</name>
    <dbReference type="NCBI Taxonomy" id="230819"/>
    <lineage>
        <taxon>Eukaryota</taxon>
        <taxon>Fungi</taxon>
        <taxon>Dikarya</taxon>
        <taxon>Basidiomycota</taxon>
        <taxon>Agaricomycotina</taxon>
        <taxon>Agaricomycetes</taxon>
        <taxon>Agaricomycetidae</taxon>
        <taxon>Agaricales</taxon>
        <taxon>Agaricineae</taxon>
        <taxon>Psathyrellaceae</taxon>
        <taxon>Coprinopsis</taxon>
    </lineage>
</organism>
<evidence type="ECO:0000259" key="2">
    <source>
        <dbReference type="PROSITE" id="PS50097"/>
    </source>
</evidence>
<feature type="region of interest" description="Disordered" evidence="1">
    <location>
        <begin position="1"/>
        <end position="20"/>
    </location>
</feature>
<feature type="domain" description="BTB" evidence="2">
    <location>
        <begin position="34"/>
        <end position="104"/>
    </location>
</feature>
<dbReference type="EMBL" id="ML210229">
    <property type="protein sequence ID" value="TFK22943.1"/>
    <property type="molecule type" value="Genomic_DNA"/>
</dbReference>
<evidence type="ECO:0000313" key="4">
    <source>
        <dbReference type="Proteomes" id="UP000307440"/>
    </source>
</evidence>
<evidence type="ECO:0000313" key="3">
    <source>
        <dbReference type="EMBL" id="TFK22943.1"/>
    </source>
</evidence>
<dbReference type="CDD" id="cd18186">
    <property type="entry name" value="BTB_POZ_ZBTB_KLHL-like"/>
    <property type="match status" value="1"/>
</dbReference>
<dbReference type="Pfam" id="PF00651">
    <property type="entry name" value="BTB"/>
    <property type="match status" value="1"/>
</dbReference>
<dbReference type="InterPro" id="IPR011333">
    <property type="entry name" value="SKP1/BTB/POZ_sf"/>
</dbReference>
<dbReference type="SMART" id="SM00225">
    <property type="entry name" value="BTB"/>
    <property type="match status" value="1"/>
</dbReference>
<keyword evidence="4" id="KW-1185">Reference proteome</keyword>
<gene>
    <name evidence="3" type="ORF">FA15DRAFT_747138</name>
</gene>